<dbReference type="InterPro" id="IPR051802">
    <property type="entry name" value="YfhM-like"/>
</dbReference>
<dbReference type="Gene3D" id="1.50.10.20">
    <property type="match status" value="1"/>
</dbReference>
<evidence type="ECO:0000256" key="3">
    <source>
        <dbReference type="ARBA" id="ARBA00023157"/>
    </source>
</evidence>
<evidence type="ECO:0000259" key="5">
    <source>
        <dbReference type="SMART" id="SM01360"/>
    </source>
</evidence>
<dbReference type="Pfam" id="PF17973">
    <property type="entry name" value="bMG10"/>
    <property type="match status" value="1"/>
</dbReference>
<dbReference type="Proteomes" id="UP000198510">
    <property type="component" value="Unassembled WGS sequence"/>
</dbReference>
<dbReference type="Pfam" id="PF11974">
    <property type="entry name" value="bMG3"/>
    <property type="match status" value="1"/>
</dbReference>
<dbReference type="GO" id="GO:0004866">
    <property type="term" value="F:endopeptidase inhibitor activity"/>
    <property type="evidence" value="ECO:0007669"/>
    <property type="project" value="InterPro"/>
</dbReference>
<dbReference type="InterPro" id="IPR047565">
    <property type="entry name" value="Alpha-macroglob_thiol-ester_cl"/>
</dbReference>
<protein>
    <recommendedName>
        <fullName evidence="8">Alpha-2-macroglobulin family protein</fullName>
    </recommendedName>
</protein>
<dbReference type="PROSITE" id="PS51257">
    <property type="entry name" value="PROKAR_LIPOPROTEIN"/>
    <property type="match status" value="1"/>
</dbReference>
<dbReference type="PROSITE" id="PS00477">
    <property type="entry name" value="ALPHA_2_MACROGLOBULIN"/>
    <property type="match status" value="1"/>
</dbReference>
<dbReference type="SMART" id="SM01419">
    <property type="entry name" value="Thiol-ester_cl"/>
    <property type="match status" value="1"/>
</dbReference>
<dbReference type="Gene3D" id="2.60.40.3710">
    <property type="match status" value="1"/>
</dbReference>
<dbReference type="CDD" id="cd02891">
    <property type="entry name" value="A2M_like"/>
    <property type="match status" value="1"/>
</dbReference>
<dbReference type="Gene3D" id="2.60.40.1930">
    <property type="match status" value="1"/>
</dbReference>
<dbReference type="InterPro" id="IPR001599">
    <property type="entry name" value="Macroglobln_a2"/>
</dbReference>
<dbReference type="InterPro" id="IPR008930">
    <property type="entry name" value="Terpenoid_cyclase/PrenylTrfase"/>
</dbReference>
<dbReference type="InterPro" id="IPR013783">
    <property type="entry name" value="Ig-like_fold"/>
</dbReference>
<dbReference type="InterPro" id="IPR019742">
    <property type="entry name" value="MacrogloblnA2_CS"/>
</dbReference>
<dbReference type="EMBL" id="FNFO01000008">
    <property type="protein sequence ID" value="SDL76944.1"/>
    <property type="molecule type" value="Genomic_DNA"/>
</dbReference>
<feature type="domain" description="Alpha-2-macroglobulin" evidence="5">
    <location>
        <begin position="1142"/>
        <end position="1230"/>
    </location>
</feature>
<dbReference type="InterPro" id="IPR002890">
    <property type="entry name" value="MG2"/>
</dbReference>
<dbReference type="STRING" id="1075417.SAMN05421823_10868"/>
<dbReference type="Gene3D" id="2.60.40.10">
    <property type="entry name" value="Immunoglobulins"/>
    <property type="match status" value="1"/>
</dbReference>
<evidence type="ECO:0000256" key="1">
    <source>
        <dbReference type="ARBA" id="ARBA00010556"/>
    </source>
</evidence>
<dbReference type="OrthoDB" id="9767116at2"/>
<evidence type="ECO:0000259" key="4">
    <source>
        <dbReference type="SMART" id="SM01359"/>
    </source>
</evidence>
<keyword evidence="7" id="KW-1185">Reference proteome</keyword>
<dbReference type="InterPro" id="IPR021868">
    <property type="entry name" value="Alpha_2_Macroglob_MG3"/>
</dbReference>
<dbReference type="Pfam" id="PF17962">
    <property type="entry name" value="bMG6"/>
    <property type="match status" value="1"/>
</dbReference>
<dbReference type="InterPro" id="IPR041246">
    <property type="entry name" value="Bact_MG10"/>
</dbReference>
<keyword evidence="3" id="KW-1015">Disulfide bond</keyword>
<gene>
    <name evidence="6" type="ORF">SAMN05421823_10868</name>
</gene>
<accession>A0A1G9MS64</accession>
<dbReference type="PANTHER" id="PTHR40094">
    <property type="entry name" value="ALPHA-2-MACROGLOBULIN HOMOLOG"/>
    <property type="match status" value="1"/>
</dbReference>
<dbReference type="Pfam" id="PF07678">
    <property type="entry name" value="TED_complement"/>
    <property type="match status" value="1"/>
</dbReference>
<dbReference type="InterPro" id="IPR041203">
    <property type="entry name" value="Bact_A2M_MG5"/>
</dbReference>
<organism evidence="6 7">
    <name type="scientific">Catalinimonas alkaloidigena</name>
    <dbReference type="NCBI Taxonomy" id="1075417"/>
    <lineage>
        <taxon>Bacteria</taxon>
        <taxon>Pseudomonadati</taxon>
        <taxon>Bacteroidota</taxon>
        <taxon>Cytophagia</taxon>
        <taxon>Cytophagales</taxon>
        <taxon>Catalimonadaceae</taxon>
        <taxon>Catalinimonas</taxon>
    </lineage>
</organism>
<sequence length="1811" mass="201258">MKPLHRSLWVSVLLLLLQACGRDQISLESRNFEDVVDQRQNLTFVFNRALAPDSLLNLWDSTEYVAFSPKVKGQFRWLSPTELTFSPDGGFAPSTDYEAKLTEALRNLSAEKAKVDNAAIRFHTPYLDLQNVGMYWTKEANGKIAVRMQLKFNYEMNPTDVANQLKVQVDGKPQSFEVRSSVPSETVGISVVPGTNGKDPVPTQLAMGAGLQCAACTQPLRNPIQFKTEIPPRDQFSIVRVDTEYDGETSYLRVQTNQAIESENLRALIQFDPAVDIDVQPGQSGFTIRGDFKPEQSYELTIAEGLTGIFGGTLGRPFSQSVVFGEPEPAISFASAKNLYLSSQTHQQIGVRIQGVPNVQVQVYKIFENNLSEFFRNYGYSLRSRGGNEAYYDDYYSPYNNYEHLGNRLVDTEIAVSSLPKEGGLSLLDLRLGGTLRNDLSAHKGIYIIKINDPDNRWLGDQQVVAISDVGLIARQTDNEVWVFANSIMGADPLTGVEMELISRNNQVMAKATTNAQGIARFTNLQHQAAGFAPQMVTARHQSDFTYLHFDQTGVETSRYAVEGLRSNPSHYLAYVYGDRNLYRPGETVRLNTLVRTEDWQQIGKVPVKLKVLLPNGREFLTQRGTLDDQGAFATQFELPAAAVTGTYEVEAYTSNDVLLTTYPISVEEFMPDRIKVNLQLAKETAGPGETVTADLTATNLFGPPAAGRKYEVEFSIRRVPFRPKGWDNYSFELEGGNQLQFENDLRQGETSQEGKAEESFTVPTSYEYAGMLSGRVFATVFDETGRPVNRAMQARIPTQDIFYGIGDFDWYNDVRRPVRMPLVAVNPDGKALDADAVVQVIKYEWQTVVEKRGGSRYSYVSQKKERVLEEKRFRVTGNNAAYTFTPVESGEYEIRVLHPSQPKNQRRYVAREFYAYGMGYTANSSFEVDRDGQIIIEASQETYRSGDQAELIFKTPFAGKLLVTVERGEVYEHHYLTTDKRSARLTLPITDRFLPNIYITATLFRPLDPAGAQTQVPLTVAHGFLPLKVEKPTSRIPLEIKIPEKSRSKTTQEILVKANAGSGVKMTVAVVDEGILQVKGYQTPDPHGYFYQKRALEVKGFDAYARLFPDLMPSTSSFGGDGYDLDRRVNPLPNRRTKLVSFWSGVLTTDGKGEAKFNIEIPQFSGDLRVMAVAYHDDAFGAADAHMKVADPLVLSTALPRFLSPNDEIEVPVTLTNTTNQTASVKATLAATGASSVTGETSQSVSIPANSERQARFRLKAAQALGTTTVKLSANGMGEAFTEEIELPVRPAVTLTKQSEAGQIQAGGTQNVNFPGQWMEGTAQQRLLVSRSPIVEFTDNLNELLQYPYGCAEQTISVAFAQLYFRDLSKTLQNPRMIRDNPDYHVQTAIRKLYTLQTYNGALVYWPGSSENWWVTAYGAHFLREAQKAGFDVSDRVLERIYGYLSAKVKEKEQVTYRYYDAGGVIRDKTIVPKEAAYSLYVLALAGQPDIATMNHYKAQTAQLAIDSRYLLAAAYQLAGDVGSYRTILPKDFSGERSVSVTGGSFYSYLRDQAVALNALLEVDPNHPQVAPLARQLSTQLKEARYVNTQENAFSLLALGKLARENQKGNPTAEIRAGSQKLAELKGNEVLVTKGLEGKNVSIQTGGSGSVYYFAEQEGIPASGTVTEEDEVLKVRRTYYDRKGNPITNNTVQQNDLIVVKLSLNTLDGSRVDNVVIADLLPAGFEIENPRLSEEASLPWIKGAATPDYFDIRDDRLNLFTAATGSVQNYYYMVRAVSPGTFRVGPVSADAMYKGEYHSYHGAGTVQVTE</sequence>
<dbReference type="RefSeq" id="WP_089684885.1">
    <property type="nucleotide sequence ID" value="NZ_FNFO01000008.1"/>
</dbReference>
<evidence type="ECO:0000313" key="7">
    <source>
        <dbReference type="Proteomes" id="UP000198510"/>
    </source>
</evidence>
<reference evidence="6 7" key="1">
    <citation type="submission" date="2016-10" db="EMBL/GenBank/DDBJ databases">
        <authorList>
            <person name="de Groot N.N."/>
        </authorList>
    </citation>
    <scope>NUCLEOTIDE SEQUENCE [LARGE SCALE GENOMIC DNA]</scope>
    <source>
        <strain evidence="6 7">DSM 25186</strain>
    </source>
</reference>
<dbReference type="Pfam" id="PF17972">
    <property type="entry name" value="bMG5"/>
    <property type="match status" value="1"/>
</dbReference>
<evidence type="ECO:0000256" key="2">
    <source>
        <dbReference type="ARBA" id="ARBA00022729"/>
    </source>
</evidence>
<dbReference type="PANTHER" id="PTHR40094:SF1">
    <property type="entry name" value="UBIQUITIN DOMAIN-CONTAINING PROTEIN"/>
    <property type="match status" value="1"/>
</dbReference>
<dbReference type="InterPro" id="IPR011625">
    <property type="entry name" value="A2M_N_BRD"/>
</dbReference>
<feature type="domain" description="Alpha-2-macroglobulin bait region" evidence="4">
    <location>
        <begin position="935"/>
        <end position="1079"/>
    </location>
</feature>
<dbReference type="InterPro" id="IPR041462">
    <property type="entry name" value="Bact_A2M_MG6"/>
</dbReference>
<keyword evidence="2" id="KW-0732">Signal</keyword>
<dbReference type="GO" id="GO:0005615">
    <property type="term" value="C:extracellular space"/>
    <property type="evidence" value="ECO:0007669"/>
    <property type="project" value="InterPro"/>
</dbReference>
<evidence type="ECO:0008006" key="8">
    <source>
        <dbReference type="Google" id="ProtNLM"/>
    </source>
</evidence>
<comment type="similarity">
    <text evidence="1">Belongs to the protease inhibitor I39 (alpha-2-macroglobulin) family. Bacterial alpha-2-macroglobulin subfamily.</text>
</comment>
<dbReference type="SMART" id="SM01360">
    <property type="entry name" value="A2M"/>
    <property type="match status" value="1"/>
</dbReference>
<name>A0A1G9MS64_9BACT</name>
<dbReference type="InterPro" id="IPR011626">
    <property type="entry name" value="Alpha-macroglobulin_TED"/>
</dbReference>
<dbReference type="Pfam" id="PF07703">
    <property type="entry name" value="A2M_BRD"/>
    <property type="match status" value="1"/>
</dbReference>
<dbReference type="Pfam" id="PF01835">
    <property type="entry name" value="MG2"/>
    <property type="match status" value="1"/>
</dbReference>
<evidence type="ECO:0000313" key="6">
    <source>
        <dbReference type="EMBL" id="SDL76944.1"/>
    </source>
</evidence>
<dbReference type="SMART" id="SM01359">
    <property type="entry name" value="A2M_N_2"/>
    <property type="match status" value="1"/>
</dbReference>
<dbReference type="SUPFAM" id="SSF48239">
    <property type="entry name" value="Terpenoid cyclases/Protein prenyltransferases"/>
    <property type="match status" value="1"/>
</dbReference>
<dbReference type="Pfam" id="PF00207">
    <property type="entry name" value="A2M"/>
    <property type="match status" value="1"/>
</dbReference>
<proteinExistence type="inferred from homology"/>